<evidence type="ECO:0000313" key="2">
    <source>
        <dbReference type="EMBL" id="CUK27139.1"/>
    </source>
</evidence>
<dbReference type="RefSeq" id="WP_058316041.1">
    <property type="nucleotide sequence ID" value="NZ_CYTO01000024.1"/>
</dbReference>
<dbReference type="CDD" id="cd06121">
    <property type="entry name" value="cupin_YML079wp"/>
    <property type="match status" value="1"/>
</dbReference>
<dbReference type="Gene3D" id="2.60.120.10">
    <property type="entry name" value="Jelly Rolls"/>
    <property type="match status" value="1"/>
</dbReference>
<dbReference type="PANTHER" id="PTHR33387">
    <property type="entry name" value="RMLC-LIKE JELLY ROLL FOLD PROTEIN"/>
    <property type="match status" value="1"/>
</dbReference>
<dbReference type="Pfam" id="PF06172">
    <property type="entry name" value="Cupin_5"/>
    <property type="match status" value="1"/>
</dbReference>
<accession>A0A0P1IUI8</accession>
<dbReference type="PANTHER" id="PTHR33387:SF3">
    <property type="entry name" value="DUF985 DOMAIN-CONTAINING PROTEIN"/>
    <property type="match status" value="1"/>
</dbReference>
<dbReference type="EMBL" id="CYUE01000021">
    <property type="protein sequence ID" value="CUK27139.1"/>
    <property type="molecule type" value="Genomic_DNA"/>
</dbReference>
<dbReference type="InterPro" id="IPR009327">
    <property type="entry name" value="Cupin_DUF985"/>
</dbReference>
<protein>
    <recommendedName>
        <fullName evidence="1">DUF985 domain-containing protein</fullName>
    </recommendedName>
</protein>
<proteinExistence type="predicted"/>
<dbReference type="InterPro" id="IPR039935">
    <property type="entry name" value="YML079W-like"/>
</dbReference>
<dbReference type="AlphaFoldDB" id="A0A0P1IUI8"/>
<feature type="domain" description="DUF985" evidence="1">
    <location>
        <begin position="7"/>
        <end position="135"/>
    </location>
</feature>
<dbReference type="Proteomes" id="UP000051184">
    <property type="component" value="Unassembled WGS sequence"/>
</dbReference>
<dbReference type="InterPro" id="IPR014710">
    <property type="entry name" value="RmlC-like_jellyroll"/>
</dbReference>
<gene>
    <name evidence="2" type="ORF">TA5114_02961</name>
</gene>
<dbReference type="STRING" id="1715691.TA5113_03042"/>
<keyword evidence="3" id="KW-1185">Reference proteome</keyword>
<sequence>MTQLTAEDIIAKFDLTPHPEGGHYKQTWIAKENGSRPAGTAIYFLLQEGETSHWHKVDATEIWHFYAGAPLKLHLSETDTGPAETRLLSPDLSKGHQPQIIVPEDHWQAAETTGAFTLVGCTVSPAFQFSGFTLAEPGFDIPKA</sequence>
<dbReference type="OrthoDB" id="9798288at2"/>
<evidence type="ECO:0000313" key="3">
    <source>
        <dbReference type="Proteomes" id="UP000051184"/>
    </source>
</evidence>
<name>A0A0P1IUI8_9RHOB</name>
<reference evidence="3" key="1">
    <citation type="submission" date="2015-09" db="EMBL/GenBank/DDBJ databases">
        <authorList>
            <person name="Rodrigo-Torres Lidia"/>
            <person name="Arahal R.David."/>
        </authorList>
    </citation>
    <scope>NUCLEOTIDE SEQUENCE [LARGE SCALE GENOMIC DNA]</scope>
    <source>
        <strain evidence="3">CECT 5114</strain>
    </source>
</reference>
<dbReference type="InterPro" id="IPR011051">
    <property type="entry name" value="RmlC_Cupin_sf"/>
</dbReference>
<evidence type="ECO:0000259" key="1">
    <source>
        <dbReference type="Pfam" id="PF06172"/>
    </source>
</evidence>
<organism evidence="2 3">
    <name type="scientific">Cognatishimia activa</name>
    <dbReference type="NCBI Taxonomy" id="1715691"/>
    <lineage>
        <taxon>Bacteria</taxon>
        <taxon>Pseudomonadati</taxon>
        <taxon>Pseudomonadota</taxon>
        <taxon>Alphaproteobacteria</taxon>
        <taxon>Rhodobacterales</taxon>
        <taxon>Paracoccaceae</taxon>
        <taxon>Cognatishimia</taxon>
    </lineage>
</organism>
<dbReference type="SUPFAM" id="SSF51182">
    <property type="entry name" value="RmlC-like cupins"/>
    <property type="match status" value="1"/>
</dbReference>